<keyword evidence="3" id="KW-0326">Glycosidase</keyword>
<dbReference type="Proteomes" id="UP001239169">
    <property type="component" value="Chromosome"/>
</dbReference>
<evidence type="ECO:0000313" key="5">
    <source>
        <dbReference type="EMBL" id="WGX75237.1"/>
    </source>
</evidence>
<dbReference type="Pfam" id="PF01229">
    <property type="entry name" value="Glyco_hydro_39"/>
    <property type="match status" value="1"/>
</dbReference>
<feature type="domain" description="Glycosyl hydrolases family 39 N-terminal catalytic" evidence="4">
    <location>
        <begin position="3"/>
        <end position="265"/>
    </location>
</feature>
<dbReference type="InterPro" id="IPR049166">
    <property type="entry name" value="GH39_cat"/>
</dbReference>
<evidence type="ECO:0000256" key="1">
    <source>
        <dbReference type="ARBA" id="ARBA00008875"/>
    </source>
</evidence>
<organism evidence="5 6">
    <name type="scientific">Paraclostridium bifermentans</name>
    <name type="common">Clostridium bifermentans</name>
    <dbReference type="NCBI Taxonomy" id="1490"/>
    <lineage>
        <taxon>Bacteria</taxon>
        <taxon>Bacillati</taxon>
        <taxon>Bacillota</taxon>
        <taxon>Clostridia</taxon>
        <taxon>Peptostreptococcales</taxon>
        <taxon>Peptostreptococcaceae</taxon>
        <taxon>Paraclostridium</taxon>
    </lineage>
</organism>
<keyword evidence="2" id="KW-0378">Hydrolase</keyword>
<sequence length="302" mass="35481">MARKYLNHCIENNCRPDFITFHSYPIEYLDEGVTEYLLNNEVKICINKNENYLNVLINKIKEILKKFKLENTSIYMTEWNSMPSHRDLTNDTLYKASYITKNIIENLDELDGFGYWVATDLLEEFRIDEDVFHGGLGLIANNGIKKSAFYAYELLNKLGNELIDIGDGYIATKKYDTYQIMIYNYCHFDNIYSGGDISQISKTDRYNVFRNIEKDIVLSLKNIESGEYLFKEYKISKEHGSSFDTWVNMRSPKCLDKEDVDYINNSSMVEIKKYNKSVNNNYIINDSLGPHEVKFYTMKPKY</sequence>
<evidence type="ECO:0000313" key="6">
    <source>
        <dbReference type="Proteomes" id="UP001239169"/>
    </source>
</evidence>
<evidence type="ECO:0000256" key="2">
    <source>
        <dbReference type="ARBA" id="ARBA00022801"/>
    </source>
</evidence>
<gene>
    <name evidence="5" type="ORF">QJS64_14475</name>
</gene>
<dbReference type="Gene3D" id="3.20.20.80">
    <property type="entry name" value="Glycosidases"/>
    <property type="match status" value="1"/>
</dbReference>
<proteinExistence type="inferred from homology"/>
<dbReference type="Gene3D" id="2.60.40.1500">
    <property type="entry name" value="Glycosyl hydrolase domain, family 39"/>
    <property type="match status" value="1"/>
</dbReference>
<dbReference type="EMBL" id="CP124685">
    <property type="protein sequence ID" value="WGX75237.1"/>
    <property type="molecule type" value="Genomic_DNA"/>
</dbReference>
<dbReference type="SUPFAM" id="SSF51011">
    <property type="entry name" value="Glycosyl hydrolase domain"/>
    <property type="match status" value="1"/>
</dbReference>
<evidence type="ECO:0000256" key="3">
    <source>
        <dbReference type="ARBA" id="ARBA00023295"/>
    </source>
</evidence>
<keyword evidence="6" id="KW-1185">Reference proteome</keyword>
<dbReference type="InterPro" id="IPR017853">
    <property type="entry name" value="GH"/>
</dbReference>
<dbReference type="SUPFAM" id="SSF51445">
    <property type="entry name" value="(Trans)glycosidases"/>
    <property type="match status" value="1"/>
</dbReference>
<name>A0ABY8R3E8_PARBF</name>
<comment type="similarity">
    <text evidence="1">Belongs to the glycosyl hydrolase 39 family.</text>
</comment>
<evidence type="ECO:0000259" key="4">
    <source>
        <dbReference type="Pfam" id="PF01229"/>
    </source>
</evidence>
<accession>A0ABY8R3E8</accession>
<protein>
    <recommendedName>
        <fullName evidence="4">Glycosyl hydrolases family 39 N-terminal catalytic domain-containing protein</fullName>
    </recommendedName>
</protein>
<reference evidence="5 6" key="1">
    <citation type="submission" date="2023-04" db="EMBL/GenBank/DDBJ databases">
        <title>Bacteria Genome Submission.</title>
        <authorList>
            <person name="Isaac P."/>
        </authorList>
    </citation>
    <scope>NUCLEOTIDE SEQUENCE [LARGE SCALE GENOMIC DNA]</scope>
    <source>
        <strain evidence="5 6">SampleS7P1</strain>
    </source>
</reference>